<comment type="caution">
    <text evidence="1">The sequence shown here is derived from an EMBL/GenBank/DDBJ whole genome shotgun (WGS) entry which is preliminary data.</text>
</comment>
<gene>
    <name evidence="1" type="ORF">P7K49_012018</name>
</gene>
<keyword evidence="2" id="KW-1185">Reference proteome</keyword>
<reference evidence="1 2" key="1">
    <citation type="submission" date="2023-05" db="EMBL/GenBank/DDBJ databases">
        <title>B98-5 Cell Line De Novo Hybrid Assembly: An Optical Mapping Approach.</title>
        <authorList>
            <person name="Kananen K."/>
            <person name="Auerbach J.A."/>
            <person name="Kautto E."/>
            <person name="Blachly J.S."/>
        </authorList>
    </citation>
    <scope>NUCLEOTIDE SEQUENCE [LARGE SCALE GENOMIC DNA]</scope>
    <source>
        <strain evidence="1">B95-8</strain>
        <tissue evidence="1">Cell line</tissue>
    </source>
</reference>
<dbReference type="Proteomes" id="UP001266305">
    <property type="component" value="Unassembled WGS sequence"/>
</dbReference>
<evidence type="ECO:0000313" key="1">
    <source>
        <dbReference type="EMBL" id="KAK2112271.1"/>
    </source>
</evidence>
<protein>
    <submittedName>
        <fullName evidence="1">Uncharacterized protein</fullName>
    </submittedName>
</protein>
<dbReference type="EMBL" id="JASSZA010000005">
    <property type="protein sequence ID" value="KAK2112271.1"/>
    <property type="molecule type" value="Genomic_DNA"/>
</dbReference>
<proteinExistence type="predicted"/>
<dbReference type="InterPro" id="IPR031248">
    <property type="entry name" value="RNF213"/>
</dbReference>
<name>A0ABQ9VSA5_SAGOE</name>
<feature type="non-terminal residue" evidence="1">
    <location>
        <position position="292"/>
    </location>
</feature>
<dbReference type="PANTHER" id="PTHR22605:SF16">
    <property type="entry name" value="E3 UBIQUITIN-PROTEIN LIGASE RNF213"/>
    <property type="match status" value="1"/>
</dbReference>
<dbReference type="PANTHER" id="PTHR22605">
    <property type="entry name" value="RZ-TYPE DOMAIN-CONTAINING PROTEIN"/>
    <property type="match status" value="1"/>
</dbReference>
<evidence type="ECO:0000313" key="2">
    <source>
        <dbReference type="Proteomes" id="UP001266305"/>
    </source>
</evidence>
<feature type="non-terminal residue" evidence="1">
    <location>
        <position position="1"/>
    </location>
</feature>
<accession>A0ABQ9VSA5</accession>
<sequence>TDNFDDFCRATLDQINQELIQAKKLLQDISEARCEALKALSLRKEFIRWVREALGGINELKVFVDLASISAGENDIDVDRVACFHDAVQGYASLLYKLDPRVGFSRFMKHLKELWKALDNDQHLPRKLDGWSVRMWVEEEMTYGRAEAMCPVCQPGPQALEETWVNSRVQSGHERQITSGGTWSSRGSAWYDSARNLEWLKNVKESHGSVELSSLTLATAINQRGIYVIQAPKSDQKISPDTVLHLVLPEGPSSHEESRKYSLEELKELLNKLMLMSGKKDHNNAEVERFQE</sequence>
<organism evidence="1 2">
    <name type="scientific">Saguinus oedipus</name>
    <name type="common">Cotton-top tamarin</name>
    <name type="synonym">Oedipomidas oedipus</name>
    <dbReference type="NCBI Taxonomy" id="9490"/>
    <lineage>
        <taxon>Eukaryota</taxon>
        <taxon>Metazoa</taxon>
        <taxon>Chordata</taxon>
        <taxon>Craniata</taxon>
        <taxon>Vertebrata</taxon>
        <taxon>Euteleostomi</taxon>
        <taxon>Mammalia</taxon>
        <taxon>Eutheria</taxon>
        <taxon>Euarchontoglires</taxon>
        <taxon>Primates</taxon>
        <taxon>Haplorrhini</taxon>
        <taxon>Platyrrhini</taxon>
        <taxon>Cebidae</taxon>
        <taxon>Callitrichinae</taxon>
        <taxon>Saguinus</taxon>
    </lineage>
</organism>